<evidence type="ECO:0000313" key="4">
    <source>
        <dbReference type="EMBL" id="KEF61342.1"/>
    </source>
</evidence>
<dbReference type="HOGENOM" id="CLU_016058_0_1_1"/>
<feature type="domain" description="Xylanolytic transcriptional activator regulatory" evidence="3">
    <location>
        <begin position="248"/>
        <end position="322"/>
    </location>
</feature>
<evidence type="ECO:0000313" key="5">
    <source>
        <dbReference type="Proteomes" id="UP000027920"/>
    </source>
</evidence>
<keyword evidence="5" id="KW-1185">Reference proteome</keyword>
<dbReference type="PANTHER" id="PTHR46910:SF25">
    <property type="entry name" value="ABC-TRANSPORTER-REGULATING TRANSCRIPTION FACTOR"/>
    <property type="match status" value="1"/>
</dbReference>
<feature type="compositionally biased region" description="Polar residues" evidence="2">
    <location>
        <begin position="17"/>
        <end position="26"/>
    </location>
</feature>
<dbReference type="EMBL" id="AMGV01000002">
    <property type="protein sequence ID" value="KEF61342.1"/>
    <property type="molecule type" value="Genomic_DNA"/>
</dbReference>
<dbReference type="GO" id="GO:0003677">
    <property type="term" value="F:DNA binding"/>
    <property type="evidence" value="ECO:0007669"/>
    <property type="project" value="InterPro"/>
</dbReference>
<dbReference type="STRING" id="1182545.A0A072PNN9"/>
<keyword evidence="1" id="KW-0539">Nucleus</keyword>
<dbReference type="PANTHER" id="PTHR46910">
    <property type="entry name" value="TRANSCRIPTION FACTOR PDR1"/>
    <property type="match status" value="1"/>
</dbReference>
<dbReference type="Pfam" id="PF04082">
    <property type="entry name" value="Fungal_trans"/>
    <property type="match status" value="1"/>
</dbReference>
<dbReference type="Proteomes" id="UP000027920">
    <property type="component" value="Unassembled WGS sequence"/>
</dbReference>
<evidence type="ECO:0000256" key="2">
    <source>
        <dbReference type="SAM" id="MobiDB-lite"/>
    </source>
</evidence>
<dbReference type="OrthoDB" id="39175at2759"/>
<gene>
    <name evidence="4" type="ORF">A1O9_02908</name>
</gene>
<dbReference type="InterPro" id="IPR007219">
    <property type="entry name" value="XnlR_reg_dom"/>
</dbReference>
<comment type="caution">
    <text evidence="4">The sequence shown here is derived from an EMBL/GenBank/DDBJ whole genome shotgun (WGS) entry which is preliminary data.</text>
</comment>
<dbReference type="RefSeq" id="XP_013263932.1">
    <property type="nucleotide sequence ID" value="XM_013408478.1"/>
</dbReference>
<dbReference type="SMART" id="SM00906">
    <property type="entry name" value="Fungal_trans"/>
    <property type="match status" value="1"/>
</dbReference>
<dbReference type="InterPro" id="IPR050987">
    <property type="entry name" value="AtrR-like"/>
</dbReference>
<dbReference type="CDD" id="cd12148">
    <property type="entry name" value="fungal_TF_MHR"/>
    <property type="match status" value="1"/>
</dbReference>
<protein>
    <recommendedName>
        <fullName evidence="3">Xylanolytic transcriptional activator regulatory domain-containing protein</fullName>
    </recommendedName>
</protein>
<evidence type="ECO:0000256" key="1">
    <source>
        <dbReference type="ARBA" id="ARBA00023242"/>
    </source>
</evidence>
<accession>A0A072PNN9</accession>
<organism evidence="4 5">
    <name type="scientific">Exophiala aquamarina CBS 119918</name>
    <dbReference type="NCBI Taxonomy" id="1182545"/>
    <lineage>
        <taxon>Eukaryota</taxon>
        <taxon>Fungi</taxon>
        <taxon>Dikarya</taxon>
        <taxon>Ascomycota</taxon>
        <taxon>Pezizomycotina</taxon>
        <taxon>Eurotiomycetes</taxon>
        <taxon>Chaetothyriomycetidae</taxon>
        <taxon>Chaetothyriales</taxon>
        <taxon>Herpotrichiellaceae</taxon>
        <taxon>Exophiala</taxon>
    </lineage>
</organism>
<dbReference type="GO" id="GO:0008270">
    <property type="term" value="F:zinc ion binding"/>
    <property type="evidence" value="ECO:0007669"/>
    <property type="project" value="InterPro"/>
</dbReference>
<proteinExistence type="predicted"/>
<feature type="region of interest" description="Disordered" evidence="2">
    <location>
        <begin position="1"/>
        <end position="55"/>
    </location>
</feature>
<sequence>MSRNTIVPTGAAPMSAASVTSPTSWSMPAAAVPSALSPDSRSGGGIELHVTGRSEGQARHLQTRIWEHHGPGSWCSVCSEPGVNWVTEKTGGKDFSSSAQKLTTAWNRPWRAGALAMRAFNPEPDEETAWRYSQAYFDDCFESAMGVVYRPEFEVRLRAHFCQGGASCTDDVAWYALRNTVYASGCRQLLLKNGAVNYAEAQKKASRLFENALLVHTDLIYGPSGLEAARAIVAMTFYAEAAADQGFEYMISASAVRLVQAKGLHRQPSKTANLSESEIAHRSWLFWAIYCHENQIAFRSGRPSAIDDDGISCEVPVIAPAGSTIDVEFFTHVIKFGRLTSKMAKHLGSPAAFRQGQVELIKAAKDLSVELEAWQCTTKQIQTRLQTRMQIGTSPTGKHLRPTVRPLHLVYLDYAYYSAVQSIHAIFAFPWISAIMGIEKDPSFREEAILKADKVADAARKIILLAKSTELSASLPQWASFYYPISGLINLFVYILNDPSRPSVPADVALLDVAAGHFSHLEFLTSSEPGFPFPREIARLARTTLERANWKSSMNTTLPALEDEAGQDMGRHVFDQVCMLAALSAT</sequence>
<dbReference type="AlphaFoldDB" id="A0A072PNN9"/>
<name>A0A072PNN9_9EURO</name>
<dbReference type="GO" id="GO:0003700">
    <property type="term" value="F:DNA-binding transcription factor activity"/>
    <property type="evidence" value="ECO:0007669"/>
    <property type="project" value="InterPro"/>
</dbReference>
<dbReference type="GO" id="GO:0006351">
    <property type="term" value="P:DNA-templated transcription"/>
    <property type="evidence" value="ECO:0007669"/>
    <property type="project" value="InterPro"/>
</dbReference>
<dbReference type="VEuPathDB" id="FungiDB:A1O9_02908"/>
<reference evidence="4 5" key="1">
    <citation type="submission" date="2013-03" db="EMBL/GenBank/DDBJ databases">
        <title>The Genome Sequence of Exophiala aquamarina CBS 119918.</title>
        <authorList>
            <consortium name="The Broad Institute Genomics Platform"/>
            <person name="Cuomo C."/>
            <person name="de Hoog S."/>
            <person name="Gorbushina A."/>
            <person name="Walker B."/>
            <person name="Young S.K."/>
            <person name="Zeng Q."/>
            <person name="Gargeya S."/>
            <person name="Fitzgerald M."/>
            <person name="Haas B."/>
            <person name="Abouelleil A."/>
            <person name="Allen A.W."/>
            <person name="Alvarado L."/>
            <person name="Arachchi H.M."/>
            <person name="Berlin A.M."/>
            <person name="Chapman S.B."/>
            <person name="Gainer-Dewar J."/>
            <person name="Goldberg J."/>
            <person name="Griggs A."/>
            <person name="Gujja S."/>
            <person name="Hansen M."/>
            <person name="Howarth C."/>
            <person name="Imamovic A."/>
            <person name="Ireland A."/>
            <person name="Larimer J."/>
            <person name="McCowan C."/>
            <person name="Murphy C."/>
            <person name="Pearson M."/>
            <person name="Poon T.W."/>
            <person name="Priest M."/>
            <person name="Roberts A."/>
            <person name="Saif S."/>
            <person name="Shea T."/>
            <person name="Sisk P."/>
            <person name="Sykes S."/>
            <person name="Wortman J."/>
            <person name="Nusbaum C."/>
            <person name="Birren B."/>
        </authorList>
    </citation>
    <scope>NUCLEOTIDE SEQUENCE [LARGE SCALE GENOMIC DNA]</scope>
    <source>
        <strain evidence="4 5">CBS 119918</strain>
    </source>
</reference>
<dbReference type="GeneID" id="25277848"/>
<evidence type="ECO:0000259" key="3">
    <source>
        <dbReference type="SMART" id="SM00906"/>
    </source>
</evidence>